<dbReference type="InterPro" id="IPR001752">
    <property type="entry name" value="Kinesin_motor_dom"/>
</dbReference>
<dbReference type="PANTHER" id="PTHR47972:SF45">
    <property type="entry name" value="PROTEIN CLARET SEGREGATIONAL"/>
    <property type="match status" value="1"/>
</dbReference>
<feature type="region of interest" description="Disordered" evidence="7">
    <location>
        <begin position="1021"/>
        <end position="1168"/>
    </location>
</feature>
<keyword evidence="6" id="KW-0175">Coiled coil</keyword>
<keyword evidence="1" id="KW-0493">Microtubule</keyword>
<evidence type="ECO:0000256" key="2">
    <source>
        <dbReference type="ARBA" id="ARBA00022741"/>
    </source>
</evidence>
<feature type="region of interest" description="Disordered" evidence="7">
    <location>
        <begin position="1"/>
        <end position="61"/>
    </location>
</feature>
<feature type="region of interest" description="Disordered" evidence="7">
    <location>
        <begin position="458"/>
        <end position="486"/>
    </location>
</feature>
<feature type="compositionally biased region" description="Low complexity" evidence="7">
    <location>
        <begin position="1039"/>
        <end position="1085"/>
    </location>
</feature>
<comment type="caution">
    <text evidence="5">Lacks conserved residue(s) required for the propagation of feature annotation.</text>
</comment>
<organism evidence="9 10">
    <name type="scientific">Tetrabaena socialis</name>
    <dbReference type="NCBI Taxonomy" id="47790"/>
    <lineage>
        <taxon>Eukaryota</taxon>
        <taxon>Viridiplantae</taxon>
        <taxon>Chlorophyta</taxon>
        <taxon>core chlorophytes</taxon>
        <taxon>Chlorophyceae</taxon>
        <taxon>CS clade</taxon>
        <taxon>Chlamydomonadales</taxon>
        <taxon>Tetrabaenaceae</taxon>
        <taxon>Tetrabaena</taxon>
    </lineage>
</organism>
<dbReference type="SMART" id="SM00129">
    <property type="entry name" value="KISc"/>
    <property type="match status" value="1"/>
</dbReference>
<dbReference type="GO" id="GO:0003777">
    <property type="term" value="F:microtubule motor activity"/>
    <property type="evidence" value="ECO:0007669"/>
    <property type="project" value="InterPro"/>
</dbReference>
<reference evidence="9 10" key="1">
    <citation type="journal article" date="2017" name="Mol. Biol. Evol.">
        <title>The 4-celled Tetrabaena socialis nuclear genome reveals the essential components for genetic control of cell number at the origin of multicellularity in the volvocine lineage.</title>
        <authorList>
            <person name="Featherston J."/>
            <person name="Arakaki Y."/>
            <person name="Hanschen E.R."/>
            <person name="Ferris P.J."/>
            <person name="Michod R.E."/>
            <person name="Olson B.J.S.C."/>
            <person name="Nozaki H."/>
            <person name="Durand P.M."/>
        </authorList>
    </citation>
    <scope>NUCLEOTIDE SEQUENCE [LARGE SCALE GENOMIC DNA]</scope>
    <source>
        <strain evidence="9 10">NIES-571</strain>
    </source>
</reference>
<feature type="coiled-coil region" evidence="6">
    <location>
        <begin position="288"/>
        <end position="368"/>
    </location>
</feature>
<dbReference type="AlphaFoldDB" id="A0A2J7ZZW2"/>
<dbReference type="GO" id="GO:0005874">
    <property type="term" value="C:microtubule"/>
    <property type="evidence" value="ECO:0007669"/>
    <property type="project" value="UniProtKB-KW"/>
</dbReference>
<dbReference type="GO" id="GO:0008017">
    <property type="term" value="F:microtubule binding"/>
    <property type="evidence" value="ECO:0007669"/>
    <property type="project" value="InterPro"/>
</dbReference>
<dbReference type="InterPro" id="IPR036961">
    <property type="entry name" value="Kinesin_motor_dom_sf"/>
</dbReference>
<evidence type="ECO:0000313" key="9">
    <source>
        <dbReference type="EMBL" id="PNH05811.1"/>
    </source>
</evidence>
<evidence type="ECO:0000256" key="7">
    <source>
        <dbReference type="SAM" id="MobiDB-lite"/>
    </source>
</evidence>
<feature type="coiled-coil region" evidence="6">
    <location>
        <begin position="695"/>
        <end position="722"/>
    </location>
</feature>
<feature type="compositionally biased region" description="Pro residues" evidence="7">
    <location>
        <begin position="476"/>
        <end position="485"/>
    </location>
</feature>
<accession>A0A2J7ZZW2</accession>
<feature type="coiled-coil region" evidence="6">
    <location>
        <begin position="498"/>
        <end position="616"/>
    </location>
</feature>
<keyword evidence="4" id="KW-0505">Motor protein</keyword>
<gene>
    <name evidence="9" type="ORF">TSOC_007918</name>
</gene>
<feature type="compositionally biased region" description="Low complexity" evidence="7">
    <location>
        <begin position="458"/>
        <end position="475"/>
    </location>
</feature>
<feature type="compositionally biased region" description="Basic and acidic residues" evidence="7">
    <location>
        <begin position="1"/>
        <end position="10"/>
    </location>
</feature>
<dbReference type="InterPro" id="IPR027640">
    <property type="entry name" value="Kinesin-like_fam"/>
</dbReference>
<dbReference type="Gene3D" id="3.40.850.10">
    <property type="entry name" value="Kinesin motor domain"/>
    <property type="match status" value="1"/>
</dbReference>
<dbReference type="OrthoDB" id="3176171at2759"/>
<name>A0A2J7ZZW2_9CHLO</name>
<keyword evidence="10" id="KW-1185">Reference proteome</keyword>
<dbReference type="PRINTS" id="PR00380">
    <property type="entry name" value="KINESINHEAVY"/>
</dbReference>
<evidence type="ECO:0000256" key="1">
    <source>
        <dbReference type="ARBA" id="ARBA00022701"/>
    </source>
</evidence>
<evidence type="ECO:0000256" key="6">
    <source>
        <dbReference type="SAM" id="Coils"/>
    </source>
</evidence>
<dbReference type="PROSITE" id="PS50067">
    <property type="entry name" value="KINESIN_MOTOR_2"/>
    <property type="match status" value="1"/>
</dbReference>
<evidence type="ECO:0000256" key="3">
    <source>
        <dbReference type="ARBA" id="ARBA00022840"/>
    </source>
</evidence>
<feature type="region of interest" description="Disordered" evidence="7">
    <location>
        <begin position="150"/>
        <end position="180"/>
    </location>
</feature>
<dbReference type="Gene3D" id="1.10.287.1490">
    <property type="match status" value="1"/>
</dbReference>
<proteinExistence type="inferred from homology"/>
<dbReference type="Proteomes" id="UP000236333">
    <property type="component" value="Unassembled WGS sequence"/>
</dbReference>
<evidence type="ECO:0000313" key="10">
    <source>
        <dbReference type="Proteomes" id="UP000236333"/>
    </source>
</evidence>
<dbReference type="GO" id="GO:0005524">
    <property type="term" value="F:ATP binding"/>
    <property type="evidence" value="ECO:0007669"/>
    <property type="project" value="UniProtKB-KW"/>
</dbReference>
<feature type="domain" description="Kinesin motor" evidence="8">
    <location>
        <begin position="801"/>
        <end position="1016"/>
    </location>
</feature>
<protein>
    <submittedName>
        <fullName evidence="9">Kinesin-2</fullName>
    </submittedName>
</protein>
<evidence type="ECO:0000259" key="8">
    <source>
        <dbReference type="PROSITE" id="PS50067"/>
    </source>
</evidence>
<dbReference type="Pfam" id="PF00225">
    <property type="entry name" value="Kinesin"/>
    <property type="match status" value="1"/>
</dbReference>
<dbReference type="GO" id="GO:0007018">
    <property type="term" value="P:microtubule-based movement"/>
    <property type="evidence" value="ECO:0007669"/>
    <property type="project" value="InterPro"/>
</dbReference>
<dbReference type="SUPFAM" id="SSF52540">
    <property type="entry name" value="P-loop containing nucleoside triphosphate hydrolases"/>
    <property type="match status" value="1"/>
</dbReference>
<keyword evidence="2" id="KW-0547">Nucleotide-binding</keyword>
<sequence length="1168" mass="122972">MEDRQPDSRPQHSLGVHDANAGEVSRNRPPLPGAPAVKVGASAASADGAKENAQAHPGGATAHIRSEYVASKLPAKSSLRKADDPLWSKFSSLQDELLNFSTQTQARRDSLTERAGSLNPVLLPLPLLAAAQRPTDPSAAPPWASVHRTLPESKQQSTLGADAASSQEDDGCTTNLGSHTSGSKEKLIIIPAGATASSKIAKAAVEAFDEPGLQKLWHEGLHKQLQRTKDGATDKSRIHELAELVKLLRKCIKEMGSRTTLYIDQCIKLERENSQQVESVKLSTHTTLKQLEAELASTRQSLAECELDFRNDKAKWGFDLETQRAEASRLMRELERLTEERDRARDEAKRAEQQRQQLDAELKARQAGHDKEGACMGYGRSPLLQSRWHLLSAVRLQELRKAASQQMREVSANQGEAVRALTEEKFAADNRIHGLRVSRPSTCVHLRIAPLTCAARDPPASALSAGPGSSATAAYPCPPPHPPSPLAQDENVKLSSTLKAAQDCVTEYEREVQLLRATVDNLRGSLAGKEAASAVQSEQVAKVHRELAQCREQLAALTGEAQRLQQELERGGEERAELAASLERTSCEVSAQRARLAEAEQEAEEQRGAWEVERQELVSSLSAVTAEKSSLCEGMAYLKAALAAAMGQKEEAAASAAREAAEKGALLRERTNLQHQARTANAPAALVVEMAASCQAQAEQAAASARAQAEAVQAEMLASQQQLADKDGRLAHLEGEFEALKEVLGETAAAGGDGGGGKDVVTTLLSKIATLQNAAAAAEAVRRKLHNELVDIRGNILATARKLEEQAEWSYSMEASFVEIYNNQLRDLLGSGPAGASPINDLHAIKHDPDGGHTLVAGVSKVPVSDAEGAGVLIRRASAARAVEATAMNSVSSRSHSVFMLYITGWHAGSGTRLQGCLCLVDLAGSERLDRSLAEGQAKKEACAINQSLSSLGDVFAALSSKSSHVPYRNSKLTYLLQPCLGGSGKTLMFVNINPEPASAGESLCSLRFASKVSGCETGAKGGARRNMLTLGGGGGEAGPSAGSDAAARPPTAAGSGAPPTGRRPPAAAAPVASTPAASRAAAPPEALPGSLRASASGLPRPPPGGLDALAAKRMSLAPQRGTMDGGAARMSLAGQPGRQGHQQAEGSAGAKRAAPGPAGNAAKRSKV</sequence>
<keyword evidence="3" id="KW-0067">ATP-binding</keyword>
<comment type="caution">
    <text evidence="9">The sequence shown here is derived from an EMBL/GenBank/DDBJ whole genome shotgun (WGS) entry which is preliminary data.</text>
</comment>
<dbReference type="InterPro" id="IPR027417">
    <property type="entry name" value="P-loop_NTPase"/>
</dbReference>
<dbReference type="PANTHER" id="PTHR47972">
    <property type="entry name" value="KINESIN-LIKE PROTEIN KLP-3"/>
    <property type="match status" value="1"/>
</dbReference>
<evidence type="ECO:0000256" key="5">
    <source>
        <dbReference type="PROSITE-ProRule" id="PRU00283"/>
    </source>
</evidence>
<evidence type="ECO:0000256" key="4">
    <source>
        <dbReference type="ARBA" id="ARBA00023175"/>
    </source>
</evidence>
<comment type="similarity">
    <text evidence="5">Belongs to the TRAFAC class myosin-kinesin ATPase superfamily. Kinesin family.</text>
</comment>
<dbReference type="EMBL" id="PGGS01000278">
    <property type="protein sequence ID" value="PNH05811.1"/>
    <property type="molecule type" value="Genomic_DNA"/>
</dbReference>
<feature type="compositionally biased region" description="Low complexity" evidence="7">
    <location>
        <begin position="1149"/>
        <end position="1168"/>
    </location>
</feature>